<keyword evidence="5" id="KW-0446">Lipid-binding</keyword>
<proteinExistence type="predicted"/>
<evidence type="ECO:0000256" key="5">
    <source>
        <dbReference type="ARBA" id="ARBA00023121"/>
    </source>
</evidence>
<dbReference type="PANTHER" id="PTHR42870">
    <property type="entry name" value="ACETYL-COA C-ACETYLTRANSFERASE"/>
    <property type="match status" value="1"/>
</dbReference>
<organism evidence="9 10">
    <name type="scientific">Microbacterium aoyamense</name>
    <dbReference type="NCBI Taxonomy" id="344166"/>
    <lineage>
        <taxon>Bacteria</taxon>
        <taxon>Bacillati</taxon>
        <taxon>Actinomycetota</taxon>
        <taxon>Actinomycetes</taxon>
        <taxon>Micrococcales</taxon>
        <taxon>Microbacteriaceae</taxon>
        <taxon>Microbacterium</taxon>
    </lineage>
</organism>
<dbReference type="SUPFAM" id="SSF53901">
    <property type="entry name" value="Thiolase-like"/>
    <property type="match status" value="2"/>
</dbReference>
<evidence type="ECO:0000256" key="1">
    <source>
        <dbReference type="ARBA" id="ARBA00012352"/>
    </source>
</evidence>
<dbReference type="RefSeq" id="WP_275561987.1">
    <property type="nucleotide sequence ID" value="NZ_BAAAOF010000002.1"/>
</dbReference>
<evidence type="ECO:0000256" key="6">
    <source>
        <dbReference type="ARBA" id="ARBA00032316"/>
    </source>
</evidence>
<keyword evidence="10" id="KW-1185">Reference proteome</keyword>
<dbReference type="InterPro" id="IPR020616">
    <property type="entry name" value="Thiolase_N"/>
</dbReference>
<keyword evidence="2" id="KW-0813">Transport</keyword>
<protein>
    <recommendedName>
        <fullName evidence="1">propanoyl-CoA C-acyltransferase</fullName>
        <ecNumber evidence="1">2.3.1.176</ecNumber>
    </recommendedName>
    <alternativeName>
        <fullName evidence="6">Propanoyl-CoA C-acyltransferase</fullName>
    </alternativeName>
</protein>
<reference evidence="9 10" key="1">
    <citation type="journal article" date="2019" name="Int. J. Syst. Evol. Microbiol.">
        <title>The Global Catalogue of Microorganisms (GCM) 10K type strain sequencing project: providing services to taxonomists for standard genome sequencing and annotation.</title>
        <authorList>
            <consortium name="The Broad Institute Genomics Platform"/>
            <consortium name="The Broad Institute Genome Sequencing Center for Infectious Disease"/>
            <person name="Wu L."/>
            <person name="Ma J."/>
        </authorList>
    </citation>
    <scope>NUCLEOTIDE SEQUENCE [LARGE SCALE GENOMIC DNA]</scope>
    <source>
        <strain evidence="9 10">JCM 14900</strain>
    </source>
</reference>
<gene>
    <name evidence="9" type="ORF">GCM10009775_07990</name>
</gene>
<dbReference type="Pfam" id="PF00108">
    <property type="entry name" value="Thiolase_N"/>
    <property type="match status" value="1"/>
</dbReference>
<feature type="domain" description="Thiolase N-terminal" evidence="7">
    <location>
        <begin position="18"/>
        <end position="215"/>
    </location>
</feature>
<evidence type="ECO:0000259" key="7">
    <source>
        <dbReference type="Pfam" id="PF00108"/>
    </source>
</evidence>
<sequence>MSEALATLAGVGTSAFGKQSYDAQTLMWQAISEALIAAECAAADIDAIFVGNVFNHAGTAQRGLLAAGFAGQPVFNVENTCASGTLAVHLAVQAVHRGDYRRVLAVGYEKMTDTIRGPLPTDPRDADAAAGLILPAVYAMTARRYMSLYGVTAEQLATVSVKNHLNALQNDRAQYSGDFTVAEILDSRPIADPLTLLQCSPISDGAGAVVVTAEDVGAAGAKVLSSALASARPWPTGPDQVWNYELIERTTNESLAQASISRSDIDVIELHDAFTIGELVTLEAMGFFKPGTAGPATEAGETAVGGRLPVNVSGGLLSRGHPLGATGLAQIAEIAWQVQGQAGARQLDRADIGLIETMGGNVAGLTGNGCVVMTLAGGKQ</sequence>
<dbReference type="InterPro" id="IPR002155">
    <property type="entry name" value="Thiolase"/>
</dbReference>
<dbReference type="InterPro" id="IPR055140">
    <property type="entry name" value="Thiolase_C_2"/>
</dbReference>
<dbReference type="PIRSF" id="PIRSF000429">
    <property type="entry name" value="Ac-CoA_Ac_transf"/>
    <property type="match status" value="1"/>
</dbReference>
<name>A0ABN2PBZ4_9MICO</name>
<keyword evidence="3" id="KW-0808">Transferase</keyword>
<dbReference type="Pfam" id="PF22691">
    <property type="entry name" value="Thiolase_C_1"/>
    <property type="match status" value="1"/>
</dbReference>
<dbReference type="InterPro" id="IPR016039">
    <property type="entry name" value="Thiolase-like"/>
</dbReference>
<dbReference type="PANTHER" id="PTHR42870:SF1">
    <property type="entry name" value="NON-SPECIFIC LIPID-TRANSFER PROTEIN-LIKE 2"/>
    <property type="match status" value="1"/>
</dbReference>
<dbReference type="InterPro" id="IPR020613">
    <property type="entry name" value="Thiolase_CS"/>
</dbReference>
<feature type="domain" description="Thiolase C-terminal" evidence="8">
    <location>
        <begin position="247"/>
        <end position="362"/>
    </location>
</feature>
<evidence type="ECO:0000256" key="2">
    <source>
        <dbReference type="ARBA" id="ARBA00022448"/>
    </source>
</evidence>
<evidence type="ECO:0000256" key="3">
    <source>
        <dbReference type="ARBA" id="ARBA00022679"/>
    </source>
</evidence>
<dbReference type="EC" id="2.3.1.176" evidence="1"/>
<dbReference type="EMBL" id="BAAAOF010000002">
    <property type="protein sequence ID" value="GAA1917850.1"/>
    <property type="molecule type" value="Genomic_DNA"/>
</dbReference>
<dbReference type="PROSITE" id="PS00737">
    <property type="entry name" value="THIOLASE_2"/>
    <property type="match status" value="1"/>
</dbReference>
<dbReference type="CDD" id="cd00829">
    <property type="entry name" value="SCP-x_thiolase"/>
    <property type="match status" value="1"/>
</dbReference>
<evidence type="ECO:0000256" key="4">
    <source>
        <dbReference type="ARBA" id="ARBA00023055"/>
    </source>
</evidence>
<dbReference type="Gene3D" id="3.40.47.10">
    <property type="match status" value="1"/>
</dbReference>
<keyword evidence="4" id="KW-0445">Lipid transport</keyword>
<dbReference type="Proteomes" id="UP001501343">
    <property type="component" value="Unassembled WGS sequence"/>
</dbReference>
<comment type="caution">
    <text evidence="9">The sequence shown here is derived from an EMBL/GenBank/DDBJ whole genome shotgun (WGS) entry which is preliminary data.</text>
</comment>
<evidence type="ECO:0000313" key="10">
    <source>
        <dbReference type="Proteomes" id="UP001501343"/>
    </source>
</evidence>
<evidence type="ECO:0000259" key="8">
    <source>
        <dbReference type="Pfam" id="PF22691"/>
    </source>
</evidence>
<accession>A0ABN2PBZ4</accession>
<evidence type="ECO:0000313" key="9">
    <source>
        <dbReference type="EMBL" id="GAA1917850.1"/>
    </source>
</evidence>